<evidence type="ECO:0000256" key="5">
    <source>
        <dbReference type="ARBA" id="ARBA00023136"/>
    </source>
</evidence>
<keyword evidence="8" id="KW-1185">Reference proteome</keyword>
<feature type="transmembrane region" description="Helical" evidence="6">
    <location>
        <begin position="51"/>
        <end position="70"/>
    </location>
</feature>
<keyword evidence="3 6" id="KW-0812">Transmembrane</keyword>
<keyword evidence="2" id="KW-1003">Cell membrane</keyword>
<evidence type="ECO:0000256" key="3">
    <source>
        <dbReference type="ARBA" id="ARBA00022692"/>
    </source>
</evidence>
<gene>
    <name evidence="7" type="ORF">NM125_11640</name>
</gene>
<dbReference type="GO" id="GO:0005886">
    <property type="term" value="C:plasma membrane"/>
    <property type="evidence" value="ECO:0007669"/>
    <property type="project" value="UniProtKB-SubCell"/>
</dbReference>
<dbReference type="RefSeq" id="WP_255135107.1">
    <property type="nucleotide sequence ID" value="NZ_JANDBC010000002.1"/>
</dbReference>
<keyword evidence="5 6" id="KW-0472">Membrane</keyword>
<accession>A0A9X2RHE2</accession>
<feature type="transmembrane region" description="Helical" evidence="6">
    <location>
        <begin position="238"/>
        <end position="261"/>
    </location>
</feature>
<reference evidence="7" key="1">
    <citation type="submission" date="2022-06" db="EMBL/GenBank/DDBJ databases">
        <title>Gracilimonas sp. CAU 1638 isolated from sea sediment.</title>
        <authorList>
            <person name="Kim W."/>
        </authorList>
    </citation>
    <scope>NUCLEOTIDE SEQUENCE</scope>
    <source>
        <strain evidence="7">CAU 1638</strain>
    </source>
</reference>
<evidence type="ECO:0000313" key="8">
    <source>
        <dbReference type="Proteomes" id="UP001139125"/>
    </source>
</evidence>
<dbReference type="InterPro" id="IPR022791">
    <property type="entry name" value="L-PG_synthase/AglD"/>
</dbReference>
<keyword evidence="4 6" id="KW-1133">Transmembrane helix</keyword>
<name>A0A9X2RHE2_9BACT</name>
<sequence length="347" mass="37965">MSSESVNISQPQSLISRKYLIISILLSLATMAGVIYWTYTPGVLEFLSKSRLPGLIIALVVSLLRVWFSAAKIRFLSEKKLDWYASVRVVLAWDFTSAVTPSTIGGAPMATYAMTKEGLKLGDSGAIILYGVLLDQIWFALAIPILLVSGIFYEVVPPEIGLVGDVSMGLLYVGLLSYAGLLAYGVLVNPTAIKRVVKFVFKLPVLRRMGDKVEEEAENLEEYAQQLGQKPLSFLLKAFFLSTMSWLARIALPTIVVLSLLPAPEVLSVLRSLAMNLAFLVVPTPGGSGGVEGLFVLFQGPLISREGFIGLAVFLWRIISYYISIGLGMMATTWYVNQKVVEIKAQD</sequence>
<evidence type="ECO:0000256" key="6">
    <source>
        <dbReference type="SAM" id="Phobius"/>
    </source>
</evidence>
<feature type="transmembrane region" description="Helical" evidence="6">
    <location>
        <begin position="273"/>
        <end position="297"/>
    </location>
</feature>
<comment type="subcellular location">
    <subcellularLocation>
        <location evidence="1">Cell membrane</location>
        <topology evidence="1">Multi-pass membrane protein</topology>
    </subcellularLocation>
</comment>
<protein>
    <submittedName>
        <fullName evidence="7">Flippase-like domain-containing protein</fullName>
    </submittedName>
</protein>
<dbReference type="EMBL" id="JANDBC010000002">
    <property type="protein sequence ID" value="MCP9292228.1"/>
    <property type="molecule type" value="Genomic_DNA"/>
</dbReference>
<comment type="caution">
    <text evidence="7">The sequence shown here is derived from an EMBL/GenBank/DDBJ whole genome shotgun (WGS) entry which is preliminary data.</text>
</comment>
<evidence type="ECO:0000256" key="2">
    <source>
        <dbReference type="ARBA" id="ARBA00022475"/>
    </source>
</evidence>
<dbReference type="PANTHER" id="PTHR37693:SF1">
    <property type="entry name" value="INTEGRAL MEMBRANE PROTEIN"/>
    <property type="match status" value="1"/>
</dbReference>
<proteinExistence type="predicted"/>
<feature type="transmembrane region" description="Helical" evidence="6">
    <location>
        <begin position="309"/>
        <end position="336"/>
    </location>
</feature>
<feature type="transmembrane region" description="Helical" evidence="6">
    <location>
        <begin position="169"/>
        <end position="188"/>
    </location>
</feature>
<dbReference type="Pfam" id="PF03706">
    <property type="entry name" value="LPG_synthase_TM"/>
    <property type="match status" value="1"/>
</dbReference>
<evidence type="ECO:0000313" key="7">
    <source>
        <dbReference type="EMBL" id="MCP9292228.1"/>
    </source>
</evidence>
<feature type="transmembrane region" description="Helical" evidence="6">
    <location>
        <begin position="127"/>
        <end position="149"/>
    </location>
</feature>
<dbReference type="NCBIfam" id="TIGR00374">
    <property type="entry name" value="flippase-like domain"/>
    <property type="match status" value="1"/>
</dbReference>
<organism evidence="7 8">
    <name type="scientific">Gracilimonas sediminicola</name>
    <dbReference type="NCBI Taxonomy" id="2952158"/>
    <lineage>
        <taxon>Bacteria</taxon>
        <taxon>Pseudomonadati</taxon>
        <taxon>Balneolota</taxon>
        <taxon>Balneolia</taxon>
        <taxon>Balneolales</taxon>
        <taxon>Balneolaceae</taxon>
        <taxon>Gracilimonas</taxon>
    </lineage>
</organism>
<dbReference type="Proteomes" id="UP001139125">
    <property type="component" value="Unassembled WGS sequence"/>
</dbReference>
<dbReference type="PANTHER" id="PTHR37693">
    <property type="entry name" value="PHOSPHATIDYLGLYCEROL LYSYLTRANSFERASE"/>
    <property type="match status" value="1"/>
</dbReference>
<feature type="transmembrane region" description="Helical" evidence="6">
    <location>
        <begin position="20"/>
        <end position="39"/>
    </location>
</feature>
<dbReference type="AlphaFoldDB" id="A0A9X2RHE2"/>
<evidence type="ECO:0000256" key="4">
    <source>
        <dbReference type="ARBA" id="ARBA00022989"/>
    </source>
</evidence>
<evidence type="ECO:0000256" key="1">
    <source>
        <dbReference type="ARBA" id="ARBA00004651"/>
    </source>
</evidence>